<proteinExistence type="inferred from homology"/>
<evidence type="ECO:0000313" key="7">
    <source>
        <dbReference type="EMBL" id="PSH61805.1"/>
    </source>
</evidence>
<dbReference type="GO" id="GO:0030288">
    <property type="term" value="C:outer membrane-bounded periplasmic space"/>
    <property type="evidence" value="ECO:0007669"/>
    <property type="project" value="TreeGrafter"/>
</dbReference>
<keyword evidence="4" id="KW-0406">Ion transport</keyword>
<dbReference type="AlphaFoldDB" id="A0A2P7B5R2"/>
<dbReference type="GO" id="GO:1901678">
    <property type="term" value="P:iron coordination entity transport"/>
    <property type="evidence" value="ECO:0007669"/>
    <property type="project" value="UniProtKB-ARBA"/>
</dbReference>
<dbReference type="SUPFAM" id="SSF53807">
    <property type="entry name" value="Helical backbone' metal receptor"/>
    <property type="match status" value="1"/>
</dbReference>
<dbReference type="PANTHER" id="PTHR30532:SF1">
    <property type="entry name" value="IRON(3+)-HYDROXAMATE-BINDING PROTEIN FHUD"/>
    <property type="match status" value="1"/>
</dbReference>
<comment type="caution">
    <text evidence="7">The sequence shown here is derived from an EMBL/GenBank/DDBJ whole genome shotgun (WGS) entry which is preliminary data.</text>
</comment>
<dbReference type="Pfam" id="PF01497">
    <property type="entry name" value="Peripla_BP_2"/>
    <property type="match status" value="1"/>
</dbReference>
<dbReference type="EMBL" id="PGGM01000011">
    <property type="protein sequence ID" value="PSH61805.1"/>
    <property type="molecule type" value="Genomic_DNA"/>
</dbReference>
<sequence length="308" mass="33708">MACAWGSSGIRKHTRPSATSFEMTKMRRRNFLFGSAAFAATLRPVPGRAAAPRVVALDYGLAQTLIELGVPPVGLIDTQGWAEWPIEPPLPASVVNIGSSFEVNMELLQLLKPDLIISTPYLEWVRPQLEQIAPVKSFPIHALGSSPYPHIIAATRELGRMLGRQGEAEALIDRTDNELQVAKASTRHLGKLAVITFIDARNIRVYGPGGIFQDVFDRLELENAWPHPTNEWGFGDTSMAGLVDIGDSRLFYMDPVPPDLLATLADSPLWQSMPFVKNGHAQRMASVLMFGTLPAASRFARLLTEAAA</sequence>
<reference evidence="8" key="1">
    <citation type="submission" date="2017-11" db="EMBL/GenBank/DDBJ databases">
        <authorList>
            <person name="Kuznetsova I."/>
            <person name="Sazanova A."/>
            <person name="Chirak E."/>
            <person name="Safronova V."/>
            <person name="Willems A."/>
        </authorList>
    </citation>
    <scope>NUCLEOTIDE SEQUENCE [LARGE SCALE GENOMIC DNA]</scope>
    <source>
        <strain evidence="8">CCBAU 03422</strain>
    </source>
</reference>
<keyword evidence="3" id="KW-0813">Transport</keyword>
<name>A0A2P7B5R2_9HYPH</name>
<evidence type="ECO:0000256" key="5">
    <source>
        <dbReference type="ARBA" id="ARBA00022729"/>
    </source>
</evidence>
<evidence type="ECO:0000256" key="1">
    <source>
        <dbReference type="ARBA" id="ARBA00004196"/>
    </source>
</evidence>
<evidence type="ECO:0000256" key="3">
    <source>
        <dbReference type="ARBA" id="ARBA00022448"/>
    </source>
</evidence>
<dbReference type="PRINTS" id="PR01715">
    <property type="entry name" value="FERRIBNDNGPP"/>
</dbReference>
<feature type="domain" description="Fe/B12 periplasmic-binding" evidence="6">
    <location>
        <begin position="53"/>
        <end position="308"/>
    </location>
</feature>
<comment type="subcellular location">
    <subcellularLocation>
        <location evidence="1">Cell envelope</location>
    </subcellularLocation>
</comment>
<keyword evidence="8" id="KW-1185">Reference proteome</keyword>
<dbReference type="InterPro" id="IPR051313">
    <property type="entry name" value="Bact_iron-sidero_bind"/>
</dbReference>
<dbReference type="Gene3D" id="3.40.50.1980">
    <property type="entry name" value="Nitrogenase molybdenum iron protein domain"/>
    <property type="match status" value="2"/>
</dbReference>
<evidence type="ECO:0000259" key="6">
    <source>
        <dbReference type="PROSITE" id="PS50983"/>
    </source>
</evidence>
<comment type="similarity">
    <text evidence="2">Belongs to the bacterial solute-binding protein 8 family.</text>
</comment>
<evidence type="ECO:0000256" key="2">
    <source>
        <dbReference type="ARBA" id="ARBA00008814"/>
    </source>
</evidence>
<gene>
    <name evidence="7" type="ORF">CU103_20985</name>
</gene>
<dbReference type="PROSITE" id="PS50983">
    <property type="entry name" value="FE_B12_PBP"/>
    <property type="match status" value="1"/>
</dbReference>
<dbReference type="Proteomes" id="UP000241764">
    <property type="component" value="Unassembled WGS sequence"/>
</dbReference>
<keyword evidence="5" id="KW-0732">Signal</keyword>
<evidence type="ECO:0000313" key="8">
    <source>
        <dbReference type="Proteomes" id="UP000241764"/>
    </source>
</evidence>
<dbReference type="PANTHER" id="PTHR30532">
    <property type="entry name" value="IRON III DICITRATE-BINDING PERIPLASMIC PROTEIN"/>
    <property type="match status" value="1"/>
</dbReference>
<accession>A0A2P7B5R2</accession>
<dbReference type="InterPro" id="IPR002491">
    <property type="entry name" value="ABC_transptr_periplasmic_BD"/>
</dbReference>
<evidence type="ECO:0000256" key="4">
    <source>
        <dbReference type="ARBA" id="ARBA00022496"/>
    </source>
</evidence>
<protein>
    <submittedName>
        <fullName evidence="7">ABC transporter substrate-binding protein</fullName>
    </submittedName>
</protein>
<keyword evidence="4" id="KW-0408">Iron</keyword>
<organism evidence="7 8">
    <name type="scientific">Phyllobacterium sophorae</name>
    <dbReference type="NCBI Taxonomy" id="1520277"/>
    <lineage>
        <taxon>Bacteria</taxon>
        <taxon>Pseudomonadati</taxon>
        <taxon>Pseudomonadota</taxon>
        <taxon>Alphaproteobacteria</taxon>
        <taxon>Hyphomicrobiales</taxon>
        <taxon>Phyllobacteriaceae</taxon>
        <taxon>Phyllobacterium</taxon>
    </lineage>
</organism>
<dbReference type="CDD" id="cd01146">
    <property type="entry name" value="FhuD"/>
    <property type="match status" value="1"/>
</dbReference>
<keyword evidence="4" id="KW-0410">Iron transport</keyword>